<organism evidence="2 3">
    <name type="scientific">Martelella mediterranea</name>
    <dbReference type="NCBI Taxonomy" id="293089"/>
    <lineage>
        <taxon>Bacteria</taxon>
        <taxon>Pseudomonadati</taxon>
        <taxon>Pseudomonadota</taxon>
        <taxon>Alphaproteobacteria</taxon>
        <taxon>Hyphomicrobiales</taxon>
        <taxon>Aurantimonadaceae</taxon>
        <taxon>Martelella</taxon>
    </lineage>
</organism>
<sequence length="1148" mass="123138">MFVLSRKRRNDPYIRGEKTHFSRREWEALHALPSAQAHEPTIVHCKPRRTLVHACARMAVLISLLVAILLALAVYIIESGSLDRFLSAEANQQIRNAMPDGYHARIASTKLRLGSGLNLQLKIDGVEMLGSENVPLAAIGEMAFSLDPWRLMLGQVSINSVSASDINFNSAALPSTGTFRLTEHRVDTLPLLVEQIFDRTDFARGILTAADTRIIKLSNIAFPVGSASPGQTVAVSVQSATFSLLSDGVMRADGEILLDDETMRFSAEALAKDGRTGSLQAEVRNLDLTPFLLRGDDAGKPVLGLEGAADVALSLERADSESDPEAYAEVAIGQGRFVADTIARDFENASLNLTYDTTKNSIELSDSSIDFDGSVFPFSGGIIDLDRIDNNPEPGYGLDFLVSGGRFKSREPGMPPLIFDAKFSGEYHGETPKLLLDNIAVSSPQGVMAGSFKAVFGDASPELSFGARIEHMDTEAVKQLWPFWIARKPREWVSRNLHGGRVASADLAVFIPEGRMEGVGVPLELDDSELRLKLNIEDTRITLNNTFPDVMESDARVSITGSRVDVEIDDGRLSVDKGRSVDLDSGTFTIADAYEKPLTGQVDVNLSGAVENLIRLAAAPPINALNNTDFAVDDFSGRAVVNVKSNFMLETDSSTLPANWAVSADIEDVALSKPIRGYTVGGLTGVMRAQPSQIAFDGSGSVSGMPVDINWREPLGSAESDSGSLTLTGDISEAQRKSLLPGLGQYVGGPVSLTLDSAGDDSRVALDLTRTVLSMPPLGWKKASGVPATLTFNLGQNGDHTVIENLVFNGAGFSATGLLNLDKDGLDSATLTNVALSEGDNLNLAVSRTQGGYDVTVTGKQFLAQNLLTRLTGEMSGATDGTGGTSDNSGLVDLSYDIGRVIGMNNRPMSHVNGDMLLNNGKIQTATFDAFTATGQPLSAFLKGNSGSKNIQLNTSGTGELLRFLGIYQKMTGGTLNVNMSETAAGWQGIANLNTFWIVRDEQLKRMLSAPTGRDGKSLNATYRNQINQTDQRFQKAQAAFDISNGVFRVTDAFVRGDQVGATFKGIVRDAAGNIDITGTFMPAYSLNRIFAEIPLLGPILGNGQDKGLFGITFRLTGKTAKPELIINPLSAIAPGVFRRIFEFQQND</sequence>
<gene>
    <name evidence="2" type="ORF">EDC90_100829</name>
</gene>
<dbReference type="Proteomes" id="UP000295097">
    <property type="component" value="Unassembled WGS sequence"/>
</dbReference>
<comment type="caution">
    <text evidence="2">The sequence shown here is derived from an EMBL/GenBank/DDBJ whole genome shotgun (WGS) entry which is preliminary data.</text>
</comment>
<evidence type="ECO:0000256" key="1">
    <source>
        <dbReference type="SAM" id="Phobius"/>
    </source>
</evidence>
<feature type="transmembrane region" description="Helical" evidence="1">
    <location>
        <begin position="58"/>
        <end position="77"/>
    </location>
</feature>
<accession>A0A4R3NU00</accession>
<dbReference type="OrthoDB" id="7161641at2"/>
<keyword evidence="1" id="KW-0472">Membrane</keyword>
<reference evidence="2 3" key="1">
    <citation type="submission" date="2019-03" db="EMBL/GenBank/DDBJ databases">
        <title>Freshwater and sediment microbial communities from various areas in North America, analyzing microbe dynamics in response to fracking.</title>
        <authorList>
            <person name="Lamendella R."/>
        </authorList>
    </citation>
    <scope>NUCLEOTIDE SEQUENCE [LARGE SCALE GENOMIC DNA]</scope>
    <source>
        <strain evidence="2 3">175.2</strain>
    </source>
</reference>
<name>A0A4R3NU00_9HYPH</name>
<protein>
    <submittedName>
        <fullName evidence="2">Uncharacterized protein DUF3971</fullName>
    </submittedName>
</protein>
<evidence type="ECO:0000313" key="2">
    <source>
        <dbReference type="EMBL" id="TCT40889.1"/>
    </source>
</evidence>
<keyword evidence="1" id="KW-1133">Transmembrane helix</keyword>
<dbReference type="AlphaFoldDB" id="A0A4R3NU00"/>
<keyword evidence="3" id="KW-1185">Reference proteome</keyword>
<proteinExistence type="predicted"/>
<keyword evidence="1" id="KW-0812">Transmembrane</keyword>
<dbReference type="EMBL" id="SMAR01000008">
    <property type="protein sequence ID" value="TCT40889.1"/>
    <property type="molecule type" value="Genomic_DNA"/>
</dbReference>
<evidence type="ECO:0000313" key="3">
    <source>
        <dbReference type="Proteomes" id="UP000295097"/>
    </source>
</evidence>